<reference evidence="1" key="2">
    <citation type="journal article" date="2015" name="Data Brief">
        <title>Shoot transcriptome of the giant reed, Arundo donax.</title>
        <authorList>
            <person name="Barrero R.A."/>
            <person name="Guerrero F.D."/>
            <person name="Moolhuijzen P."/>
            <person name="Goolsby J.A."/>
            <person name="Tidwell J."/>
            <person name="Bellgard S.E."/>
            <person name="Bellgard M.I."/>
        </authorList>
    </citation>
    <scope>NUCLEOTIDE SEQUENCE</scope>
    <source>
        <tissue evidence="1">Shoot tissue taken approximately 20 cm above the soil surface</tissue>
    </source>
</reference>
<evidence type="ECO:0000313" key="1">
    <source>
        <dbReference type="EMBL" id="JAE04952.1"/>
    </source>
</evidence>
<sequence length="61" mass="7090">MLQMEVCHLQMMKKPLRVLESVESTDLLSTCLGALQNCTYTRISYHVLVDDIREQVWFSSV</sequence>
<name>A0A0A9EXY6_ARUDO</name>
<proteinExistence type="predicted"/>
<dbReference type="EMBL" id="GBRH01192944">
    <property type="protein sequence ID" value="JAE04952.1"/>
    <property type="molecule type" value="Transcribed_RNA"/>
</dbReference>
<reference evidence="1" key="1">
    <citation type="submission" date="2014-09" db="EMBL/GenBank/DDBJ databases">
        <authorList>
            <person name="Magalhaes I.L.F."/>
            <person name="Oliveira U."/>
            <person name="Santos F.R."/>
            <person name="Vidigal T.H.D.A."/>
            <person name="Brescovit A.D."/>
            <person name="Santos A.J."/>
        </authorList>
    </citation>
    <scope>NUCLEOTIDE SEQUENCE</scope>
    <source>
        <tissue evidence="1">Shoot tissue taken approximately 20 cm above the soil surface</tissue>
    </source>
</reference>
<organism evidence="1">
    <name type="scientific">Arundo donax</name>
    <name type="common">Giant reed</name>
    <name type="synonym">Donax arundinaceus</name>
    <dbReference type="NCBI Taxonomy" id="35708"/>
    <lineage>
        <taxon>Eukaryota</taxon>
        <taxon>Viridiplantae</taxon>
        <taxon>Streptophyta</taxon>
        <taxon>Embryophyta</taxon>
        <taxon>Tracheophyta</taxon>
        <taxon>Spermatophyta</taxon>
        <taxon>Magnoliopsida</taxon>
        <taxon>Liliopsida</taxon>
        <taxon>Poales</taxon>
        <taxon>Poaceae</taxon>
        <taxon>PACMAD clade</taxon>
        <taxon>Arundinoideae</taxon>
        <taxon>Arundineae</taxon>
        <taxon>Arundo</taxon>
    </lineage>
</organism>
<dbReference type="AlphaFoldDB" id="A0A0A9EXY6"/>
<accession>A0A0A9EXY6</accession>
<protein>
    <submittedName>
        <fullName evidence="1">Uncharacterized protein</fullName>
    </submittedName>
</protein>